<accession>A0A8J4LLA3</accession>
<dbReference type="Proteomes" id="UP000722791">
    <property type="component" value="Unassembled WGS sequence"/>
</dbReference>
<comment type="caution">
    <text evidence="2">The sequence shown here is derived from an EMBL/GenBank/DDBJ whole genome shotgun (WGS) entry which is preliminary data.</text>
</comment>
<evidence type="ECO:0000313" key="2">
    <source>
        <dbReference type="EMBL" id="GIM02365.1"/>
    </source>
</evidence>
<name>A0A8J4LLA3_9CHLO</name>
<dbReference type="EMBL" id="BNCQ01000011">
    <property type="protein sequence ID" value="GIM02365.1"/>
    <property type="molecule type" value="Genomic_DNA"/>
</dbReference>
<protein>
    <submittedName>
        <fullName evidence="2">Uncharacterized protein</fullName>
    </submittedName>
</protein>
<gene>
    <name evidence="2" type="ORF">Vretimale_7238</name>
</gene>
<evidence type="ECO:0000313" key="3">
    <source>
        <dbReference type="Proteomes" id="UP000722791"/>
    </source>
</evidence>
<sequence>MDRWDGSSNLCNIIEVEVLLVLLVLAFKDDICIVDTNVLWQLAILLQHTRLVRCILHNDVCLLVLVIAQTNQHNVTLSDPNFLAHLATDVAETLLSIDALRLQAAVPKHADHLRILLTILLVDQLTLLLFVLVLSPLAVLTALALVLGHLC</sequence>
<proteinExistence type="predicted"/>
<dbReference type="AlphaFoldDB" id="A0A8J4LLA3"/>
<keyword evidence="1" id="KW-1133">Transmembrane helix</keyword>
<keyword evidence="1" id="KW-0812">Transmembrane</keyword>
<keyword evidence="1" id="KW-0472">Membrane</keyword>
<evidence type="ECO:0000256" key="1">
    <source>
        <dbReference type="SAM" id="Phobius"/>
    </source>
</evidence>
<organism evidence="2 3">
    <name type="scientific">Volvox reticuliferus</name>
    <dbReference type="NCBI Taxonomy" id="1737510"/>
    <lineage>
        <taxon>Eukaryota</taxon>
        <taxon>Viridiplantae</taxon>
        <taxon>Chlorophyta</taxon>
        <taxon>core chlorophytes</taxon>
        <taxon>Chlorophyceae</taxon>
        <taxon>CS clade</taxon>
        <taxon>Chlamydomonadales</taxon>
        <taxon>Volvocaceae</taxon>
        <taxon>Volvox</taxon>
    </lineage>
</organism>
<feature type="transmembrane region" description="Helical" evidence="1">
    <location>
        <begin position="125"/>
        <end position="147"/>
    </location>
</feature>
<reference evidence="2" key="1">
    <citation type="journal article" date="2021" name="Proc. Natl. Acad. Sci. U.S.A.">
        <title>Three genomes in the algal genus Volvox reveal the fate of a haploid sex-determining region after a transition to homothallism.</title>
        <authorList>
            <person name="Yamamoto K."/>
            <person name="Hamaji T."/>
            <person name="Kawai-Toyooka H."/>
            <person name="Matsuzaki R."/>
            <person name="Takahashi F."/>
            <person name="Nishimura Y."/>
            <person name="Kawachi M."/>
            <person name="Noguchi H."/>
            <person name="Minakuchi Y."/>
            <person name="Umen J.G."/>
            <person name="Toyoda A."/>
            <person name="Nozaki H."/>
        </authorList>
    </citation>
    <scope>NUCLEOTIDE SEQUENCE</scope>
    <source>
        <strain evidence="2">NIES-3785</strain>
    </source>
</reference>